<comment type="caution">
    <text evidence="1">The sequence shown here is derived from an EMBL/GenBank/DDBJ whole genome shotgun (WGS) entry which is preliminary data.</text>
</comment>
<gene>
    <name evidence="1" type="ORF">FBZ96_105657</name>
</gene>
<sequence>MGTLVAKATEARHKIWAERLPKDKADLWDALTGLTGDEQAALCTLRLVRCRRAVMGGFGGCQSR</sequence>
<name>A0A560DPE7_9BRAD</name>
<accession>A0A560DPE7</accession>
<dbReference type="EMBL" id="VITK01000005">
    <property type="protein sequence ID" value="TWA98978.1"/>
    <property type="molecule type" value="Genomic_DNA"/>
</dbReference>
<keyword evidence="2" id="KW-1185">Reference proteome</keyword>
<proteinExistence type="predicted"/>
<reference evidence="1 2" key="1">
    <citation type="submission" date="2019-06" db="EMBL/GenBank/DDBJ databases">
        <title>Genomic Encyclopedia of Type Strains, Phase IV (KMG-V): Genome sequencing to study the core and pangenomes of soil and plant-associated prokaryotes.</title>
        <authorList>
            <person name="Whitman W."/>
        </authorList>
    </citation>
    <scope>NUCLEOTIDE SEQUENCE [LARGE SCALE GENOMIC DNA]</scope>
    <source>
        <strain evidence="1 2">BR 510</strain>
    </source>
</reference>
<protein>
    <submittedName>
        <fullName evidence="1">Uncharacterized protein</fullName>
    </submittedName>
</protein>
<dbReference type="RefSeq" id="WP_245323831.1">
    <property type="nucleotide sequence ID" value="NZ_LVEM01000003.1"/>
</dbReference>
<evidence type="ECO:0000313" key="1">
    <source>
        <dbReference type="EMBL" id="TWA98978.1"/>
    </source>
</evidence>
<organism evidence="1 2">
    <name type="scientific">Bradyrhizobium stylosanthis</name>
    <dbReference type="NCBI Taxonomy" id="1803665"/>
    <lineage>
        <taxon>Bacteria</taxon>
        <taxon>Pseudomonadati</taxon>
        <taxon>Pseudomonadota</taxon>
        <taxon>Alphaproteobacteria</taxon>
        <taxon>Hyphomicrobiales</taxon>
        <taxon>Nitrobacteraceae</taxon>
        <taxon>Bradyrhizobium</taxon>
    </lineage>
</organism>
<dbReference type="Proteomes" id="UP000319949">
    <property type="component" value="Unassembled WGS sequence"/>
</dbReference>
<dbReference type="AlphaFoldDB" id="A0A560DPE7"/>
<evidence type="ECO:0000313" key="2">
    <source>
        <dbReference type="Proteomes" id="UP000319949"/>
    </source>
</evidence>